<evidence type="ECO:0000256" key="1">
    <source>
        <dbReference type="SAM" id="MobiDB-lite"/>
    </source>
</evidence>
<keyword evidence="4" id="KW-1185">Reference proteome</keyword>
<feature type="region of interest" description="Disordered" evidence="1">
    <location>
        <begin position="155"/>
        <end position="174"/>
    </location>
</feature>
<evidence type="ECO:0000313" key="4">
    <source>
        <dbReference type="Proteomes" id="UP001164746"/>
    </source>
</evidence>
<evidence type="ECO:0000259" key="2">
    <source>
        <dbReference type="Pfam" id="PF00582"/>
    </source>
</evidence>
<dbReference type="CDD" id="cd23659">
    <property type="entry name" value="USP_At3g01520-like"/>
    <property type="match status" value="1"/>
</dbReference>
<accession>A0ABY7FTG0</accession>
<name>A0ABY7FTG0_MYAAR</name>
<dbReference type="InterPro" id="IPR014729">
    <property type="entry name" value="Rossmann-like_a/b/a_fold"/>
</dbReference>
<dbReference type="Proteomes" id="UP001164746">
    <property type="component" value="Chromosome 14"/>
</dbReference>
<sequence>MANMASKDTRTVVLCVDDSEHAFLAFDWYVQNFHKPENHLVTVHCPETFTNVTMMSPGRVSELITECNAKLDALKTKFVSKMTENGINGEFKAIGLEGDMKPGQAIVDYAEKSKATFIVTGTRGMGKFRRTVMGSVSDYIVHHSPCPVLVCRQKEKDHKEHKEHKDHKEKGDKH</sequence>
<protein>
    <submittedName>
        <fullName evidence="3">Y531-like protein</fullName>
    </submittedName>
</protein>
<evidence type="ECO:0000313" key="3">
    <source>
        <dbReference type="EMBL" id="WAR25290.1"/>
    </source>
</evidence>
<dbReference type="InterPro" id="IPR006015">
    <property type="entry name" value="Universal_stress_UspA"/>
</dbReference>
<dbReference type="PANTHER" id="PTHR46989">
    <property type="entry name" value="USP DOMAIN-CONTAINING PROTEIN"/>
    <property type="match status" value="1"/>
</dbReference>
<feature type="domain" description="UspA" evidence="2">
    <location>
        <begin position="10"/>
        <end position="152"/>
    </location>
</feature>
<gene>
    <name evidence="3" type="ORF">MAR_010994</name>
</gene>
<dbReference type="PRINTS" id="PR01438">
    <property type="entry name" value="UNVRSLSTRESS"/>
</dbReference>
<organism evidence="3 4">
    <name type="scientific">Mya arenaria</name>
    <name type="common">Soft-shell clam</name>
    <dbReference type="NCBI Taxonomy" id="6604"/>
    <lineage>
        <taxon>Eukaryota</taxon>
        <taxon>Metazoa</taxon>
        <taxon>Spiralia</taxon>
        <taxon>Lophotrochozoa</taxon>
        <taxon>Mollusca</taxon>
        <taxon>Bivalvia</taxon>
        <taxon>Autobranchia</taxon>
        <taxon>Heteroconchia</taxon>
        <taxon>Euheterodonta</taxon>
        <taxon>Imparidentia</taxon>
        <taxon>Neoheterodontei</taxon>
        <taxon>Myida</taxon>
        <taxon>Myoidea</taxon>
        <taxon>Myidae</taxon>
        <taxon>Mya</taxon>
    </lineage>
</organism>
<dbReference type="Gene3D" id="3.40.50.620">
    <property type="entry name" value="HUPs"/>
    <property type="match status" value="1"/>
</dbReference>
<dbReference type="Pfam" id="PF00582">
    <property type="entry name" value="Usp"/>
    <property type="match status" value="1"/>
</dbReference>
<proteinExistence type="predicted"/>
<dbReference type="InterPro" id="IPR006016">
    <property type="entry name" value="UspA"/>
</dbReference>
<dbReference type="PANTHER" id="PTHR46989:SF3">
    <property type="entry name" value="USPA DOMAIN-CONTAINING PROTEIN"/>
    <property type="match status" value="1"/>
</dbReference>
<dbReference type="SUPFAM" id="SSF52402">
    <property type="entry name" value="Adenine nucleotide alpha hydrolases-like"/>
    <property type="match status" value="1"/>
</dbReference>
<dbReference type="EMBL" id="CP111025">
    <property type="protein sequence ID" value="WAR25290.1"/>
    <property type="molecule type" value="Genomic_DNA"/>
</dbReference>
<reference evidence="3" key="1">
    <citation type="submission" date="2022-11" db="EMBL/GenBank/DDBJ databases">
        <title>Centuries of genome instability and evolution in soft-shell clam transmissible cancer (bioRxiv).</title>
        <authorList>
            <person name="Hart S.F.M."/>
            <person name="Yonemitsu M.A."/>
            <person name="Giersch R.M."/>
            <person name="Beal B.F."/>
            <person name="Arriagada G."/>
            <person name="Davis B.W."/>
            <person name="Ostrander E.A."/>
            <person name="Goff S.P."/>
            <person name="Metzger M.J."/>
        </authorList>
    </citation>
    <scope>NUCLEOTIDE SEQUENCE</scope>
    <source>
        <strain evidence="3">MELC-2E11</strain>
        <tissue evidence="3">Siphon/mantle</tissue>
    </source>
</reference>